<proteinExistence type="predicted"/>
<organism evidence="1">
    <name type="scientific">bioreactor metagenome</name>
    <dbReference type="NCBI Taxonomy" id="1076179"/>
    <lineage>
        <taxon>unclassified sequences</taxon>
        <taxon>metagenomes</taxon>
        <taxon>ecological metagenomes</taxon>
    </lineage>
</organism>
<sequence length="76" mass="9091">MCFSRDKLCPDRLVRMALSHNTIRQQQSMCFLGYIIVFFDIRKNYLIYFEILVVCNGYVISLEYSERVRTDKGKQI</sequence>
<gene>
    <name evidence="1" type="ORF">SDC9_193203</name>
</gene>
<dbReference type="EMBL" id="VSSQ01105676">
    <property type="protein sequence ID" value="MPN45635.1"/>
    <property type="molecule type" value="Genomic_DNA"/>
</dbReference>
<name>A0A645I2X4_9ZZZZ</name>
<dbReference type="AlphaFoldDB" id="A0A645I2X4"/>
<reference evidence="1" key="1">
    <citation type="submission" date="2019-08" db="EMBL/GenBank/DDBJ databases">
        <authorList>
            <person name="Kucharzyk K."/>
            <person name="Murdoch R.W."/>
            <person name="Higgins S."/>
            <person name="Loffler F."/>
        </authorList>
    </citation>
    <scope>NUCLEOTIDE SEQUENCE</scope>
</reference>
<comment type="caution">
    <text evidence="1">The sequence shown here is derived from an EMBL/GenBank/DDBJ whole genome shotgun (WGS) entry which is preliminary data.</text>
</comment>
<evidence type="ECO:0000313" key="1">
    <source>
        <dbReference type="EMBL" id="MPN45635.1"/>
    </source>
</evidence>
<accession>A0A645I2X4</accession>
<protein>
    <submittedName>
        <fullName evidence="1">Uncharacterized protein</fullName>
    </submittedName>
</protein>